<dbReference type="NCBIfam" id="NF005589">
    <property type="entry name" value="PRK07314.1"/>
    <property type="match status" value="1"/>
</dbReference>
<protein>
    <submittedName>
        <fullName evidence="5">Beta-ketoacyl-ACP synthase II</fullName>
        <ecNumber evidence="5">2.3.1.179</ecNumber>
    </submittedName>
</protein>
<gene>
    <name evidence="5" type="ORF">PO878_06455</name>
</gene>
<dbReference type="CDD" id="cd00834">
    <property type="entry name" value="KAS_I_II"/>
    <property type="match status" value="1"/>
</dbReference>
<feature type="domain" description="Ketosynthase family 3 (KS3)" evidence="4">
    <location>
        <begin position="6"/>
        <end position="415"/>
    </location>
</feature>
<dbReference type="KEGG" id="ima:PO878_06455"/>
<dbReference type="Proteomes" id="UP001216390">
    <property type="component" value="Chromosome"/>
</dbReference>
<dbReference type="PANTHER" id="PTHR11712:SF347">
    <property type="entry name" value="BETA KETOACYL-ACYL CARRIER PROTEIN SYNTHASE"/>
    <property type="match status" value="1"/>
</dbReference>
<dbReference type="Gene3D" id="3.40.47.10">
    <property type="match status" value="2"/>
</dbReference>
<evidence type="ECO:0000256" key="3">
    <source>
        <dbReference type="RuleBase" id="RU003694"/>
    </source>
</evidence>
<evidence type="ECO:0000256" key="1">
    <source>
        <dbReference type="ARBA" id="ARBA00008467"/>
    </source>
</evidence>
<dbReference type="GO" id="GO:0004315">
    <property type="term" value="F:3-oxoacyl-[acyl-carrier-protein] synthase activity"/>
    <property type="evidence" value="ECO:0007669"/>
    <property type="project" value="UniProtKB-EC"/>
</dbReference>
<dbReference type="PANTHER" id="PTHR11712">
    <property type="entry name" value="POLYKETIDE SYNTHASE-RELATED"/>
    <property type="match status" value="1"/>
</dbReference>
<comment type="similarity">
    <text evidence="1 3">Belongs to the thiolase-like superfamily. Beta-ketoacyl-ACP synthases family.</text>
</comment>
<proteinExistence type="inferred from homology"/>
<dbReference type="SMART" id="SM00825">
    <property type="entry name" value="PKS_KS"/>
    <property type="match status" value="1"/>
</dbReference>
<keyword evidence="2 3" id="KW-0808">Transferase</keyword>
<reference evidence="5" key="1">
    <citation type="submission" date="2023-01" db="EMBL/GenBank/DDBJ databases">
        <title>The diversity of Class Acidimicrobiia in South China Sea sediment environments and the proposal of Iamia marina sp. nov., a novel species of the genus Iamia.</title>
        <authorList>
            <person name="He Y."/>
            <person name="Tian X."/>
        </authorList>
    </citation>
    <scope>NUCLEOTIDE SEQUENCE</scope>
    <source>
        <strain evidence="5">DSM 19957</strain>
    </source>
</reference>
<dbReference type="InterPro" id="IPR000794">
    <property type="entry name" value="Beta-ketoacyl_synthase"/>
</dbReference>
<dbReference type="EMBL" id="CP116942">
    <property type="protein sequence ID" value="WCO68368.1"/>
    <property type="molecule type" value="Genomic_DNA"/>
</dbReference>
<dbReference type="SUPFAM" id="SSF53901">
    <property type="entry name" value="Thiolase-like"/>
    <property type="match status" value="2"/>
</dbReference>
<dbReference type="PROSITE" id="PS00606">
    <property type="entry name" value="KS3_1"/>
    <property type="match status" value="1"/>
</dbReference>
<dbReference type="Pfam" id="PF02801">
    <property type="entry name" value="Ketoacyl-synt_C"/>
    <property type="match status" value="1"/>
</dbReference>
<name>A0AAE9YC06_9ACTN</name>
<dbReference type="GO" id="GO:0006633">
    <property type="term" value="P:fatty acid biosynthetic process"/>
    <property type="evidence" value="ECO:0007669"/>
    <property type="project" value="InterPro"/>
</dbReference>
<dbReference type="EC" id="2.3.1.179" evidence="5"/>
<evidence type="ECO:0000259" key="4">
    <source>
        <dbReference type="PROSITE" id="PS52004"/>
    </source>
</evidence>
<evidence type="ECO:0000313" key="6">
    <source>
        <dbReference type="Proteomes" id="UP001216390"/>
    </source>
</evidence>
<organism evidence="5 6">
    <name type="scientific">Iamia majanohamensis</name>
    <dbReference type="NCBI Taxonomy" id="467976"/>
    <lineage>
        <taxon>Bacteria</taxon>
        <taxon>Bacillati</taxon>
        <taxon>Actinomycetota</taxon>
        <taxon>Acidimicrobiia</taxon>
        <taxon>Acidimicrobiales</taxon>
        <taxon>Iamiaceae</taxon>
        <taxon>Iamia</taxon>
    </lineage>
</organism>
<sequence length="417" mass="41218">MSPPEETPVVVTGIGAVTPAGGTLEATMDGVRAAKATAGPITRFDAAELPVRIACEITDLDVDGRIGAREARRIDRSGHLALVAAEDALRAAGLAGPDADPVDPARVAVVAGSGVGGLSTLEDQVRLHAERGAKRVSPLLVPMMMVNGPAALVSLAHGFTGPSLCVATACATGTNAIGEAARMVRDGSADVAVAGAAEAAITPTAMAAFGRMGALSGRHDDPGTASRPFDVDRDGFVMGEGAGFLVLERRDRAEARGATILGEVAGYGRTCDAHHITAPSEDGAGAEACIRLALADAEVGAGDVVHVNAHGTSTPLNDAAEACALAAVFGARGVPVTSTKGVVGHLIGAAGAVEAAVALTSAAEGAVPPVGGTSEVDPALDVDVVLGGPRPVPVGPVVSTSFAFGGHNAALVLVPEP</sequence>
<keyword evidence="6" id="KW-1185">Reference proteome</keyword>
<evidence type="ECO:0000256" key="2">
    <source>
        <dbReference type="ARBA" id="ARBA00022679"/>
    </source>
</evidence>
<dbReference type="InterPro" id="IPR014031">
    <property type="entry name" value="Ketoacyl_synth_C"/>
</dbReference>
<evidence type="ECO:0000313" key="5">
    <source>
        <dbReference type="EMBL" id="WCO68368.1"/>
    </source>
</evidence>
<dbReference type="InterPro" id="IPR014030">
    <property type="entry name" value="Ketoacyl_synth_N"/>
</dbReference>
<dbReference type="InterPro" id="IPR016039">
    <property type="entry name" value="Thiolase-like"/>
</dbReference>
<dbReference type="AlphaFoldDB" id="A0AAE9YC06"/>
<dbReference type="PROSITE" id="PS52004">
    <property type="entry name" value="KS3_2"/>
    <property type="match status" value="1"/>
</dbReference>
<keyword evidence="5" id="KW-0012">Acyltransferase</keyword>
<dbReference type="InterPro" id="IPR018201">
    <property type="entry name" value="Ketoacyl_synth_AS"/>
</dbReference>
<dbReference type="FunFam" id="3.40.47.10:FF:000018">
    <property type="entry name" value="3-oxoacyl-[acyl-carrier-protein] synthase 2"/>
    <property type="match status" value="1"/>
</dbReference>
<dbReference type="RefSeq" id="WP_272737885.1">
    <property type="nucleotide sequence ID" value="NZ_CP116942.1"/>
</dbReference>
<dbReference type="InterPro" id="IPR020841">
    <property type="entry name" value="PKS_Beta-ketoAc_synthase_dom"/>
</dbReference>
<accession>A0AAE9YC06</accession>
<dbReference type="Pfam" id="PF00109">
    <property type="entry name" value="ketoacyl-synt"/>
    <property type="match status" value="1"/>
</dbReference>